<accession>A0A8H5HYA1</accession>
<keyword evidence="2" id="KW-0472">Membrane</keyword>
<dbReference type="OrthoDB" id="2373987at2759"/>
<name>A0A8H5HYA1_9AGAR</name>
<feature type="transmembrane region" description="Helical" evidence="2">
    <location>
        <begin position="65"/>
        <end position="85"/>
    </location>
</feature>
<keyword evidence="3" id="KW-0732">Signal</keyword>
<organism evidence="5 6">
    <name type="scientific">Collybiopsis confluens</name>
    <dbReference type="NCBI Taxonomy" id="2823264"/>
    <lineage>
        <taxon>Eukaryota</taxon>
        <taxon>Fungi</taxon>
        <taxon>Dikarya</taxon>
        <taxon>Basidiomycota</taxon>
        <taxon>Agaricomycotina</taxon>
        <taxon>Agaricomycetes</taxon>
        <taxon>Agaricomycetidae</taxon>
        <taxon>Agaricales</taxon>
        <taxon>Marasmiineae</taxon>
        <taxon>Omphalotaceae</taxon>
        <taxon>Collybiopsis</taxon>
    </lineage>
</organism>
<evidence type="ECO:0000259" key="4">
    <source>
        <dbReference type="Pfam" id="PF23317"/>
    </source>
</evidence>
<keyword evidence="6" id="KW-1185">Reference proteome</keyword>
<dbReference type="Pfam" id="PF23317">
    <property type="entry name" value="YVC1_C"/>
    <property type="match status" value="1"/>
</dbReference>
<dbReference type="InterPro" id="IPR056336">
    <property type="entry name" value="YVC1_C"/>
</dbReference>
<feature type="region of interest" description="Disordered" evidence="1">
    <location>
        <begin position="266"/>
        <end position="297"/>
    </location>
</feature>
<evidence type="ECO:0000256" key="1">
    <source>
        <dbReference type="SAM" id="MobiDB-lite"/>
    </source>
</evidence>
<evidence type="ECO:0000256" key="2">
    <source>
        <dbReference type="SAM" id="Phobius"/>
    </source>
</evidence>
<evidence type="ECO:0000313" key="6">
    <source>
        <dbReference type="Proteomes" id="UP000518752"/>
    </source>
</evidence>
<feature type="chain" id="PRO_5034661820" description="Calcium channel YVC1-like C-terminal transmembrane domain-containing protein" evidence="3">
    <location>
        <begin position="20"/>
        <end position="391"/>
    </location>
</feature>
<feature type="signal peptide" evidence="3">
    <location>
        <begin position="1"/>
        <end position="19"/>
    </location>
</feature>
<dbReference type="InterPro" id="IPR052971">
    <property type="entry name" value="TRP_calcium_channel"/>
</dbReference>
<dbReference type="PANTHER" id="PTHR35859">
    <property type="entry name" value="NONSELECTIVE CATION CHANNEL PROTEIN"/>
    <property type="match status" value="1"/>
</dbReference>
<evidence type="ECO:0000313" key="5">
    <source>
        <dbReference type="EMBL" id="KAF5391395.1"/>
    </source>
</evidence>
<dbReference type="EMBL" id="JAACJN010000010">
    <property type="protein sequence ID" value="KAF5391395.1"/>
    <property type="molecule type" value="Genomic_DNA"/>
</dbReference>
<keyword evidence="2" id="KW-1133">Transmembrane helix</keyword>
<dbReference type="PANTHER" id="PTHR35859:SF1">
    <property type="entry name" value="NONSELECTIVE CATION CHANNEL PROTEIN"/>
    <property type="match status" value="1"/>
</dbReference>
<sequence>MAIWLLLKWHSIFYPAVLAYYCLGRDDDGFLLLVAHGCAQKRLAFFAVQNTVIVLALRAMIAEFLFFICIAGICFSGLLFTLWTLENAAGTTTQLQEDKRKWTFKSISWLMVQIWFGNIYSNSQFPRSKAYDTANSVKTDALFSYQPPFNILAFVILKPASWICSPRALHSLNVLLIKTTSFPILMVIGIYERYLTKGQAFRESGKGAMQAIFNSLPRQIKNIPIVEALVGSTSSNIYEAIFDVEAEYDADLFSDSDDDTPALRSFEAVSHPSSPNSHRRPPSRREPSPLPSPRPRTISANLDVEVSSGQNRSPLAKLFVKTPPENSVIAAATSIEASVKRVETLMDELKGLPIQRVRTEIKELQDRQARIENLLLALTRGMRQSDLDRGN</sequence>
<protein>
    <recommendedName>
        <fullName evidence="4">Calcium channel YVC1-like C-terminal transmembrane domain-containing protein</fullName>
    </recommendedName>
</protein>
<proteinExistence type="predicted"/>
<evidence type="ECO:0000256" key="3">
    <source>
        <dbReference type="SAM" id="SignalP"/>
    </source>
</evidence>
<dbReference type="Proteomes" id="UP000518752">
    <property type="component" value="Unassembled WGS sequence"/>
</dbReference>
<comment type="caution">
    <text evidence="5">The sequence shown here is derived from an EMBL/GenBank/DDBJ whole genome shotgun (WGS) entry which is preliminary data.</text>
</comment>
<keyword evidence="2" id="KW-0812">Transmembrane</keyword>
<gene>
    <name evidence="5" type="ORF">D9757_001990</name>
</gene>
<dbReference type="AlphaFoldDB" id="A0A8H5HYA1"/>
<feature type="domain" description="Calcium channel YVC1-like C-terminal transmembrane" evidence="4">
    <location>
        <begin position="129"/>
        <end position="196"/>
    </location>
</feature>
<reference evidence="5 6" key="1">
    <citation type="journal article" date="2020" name="ISME J.">
        <title>Uncovering the hidden diversity of litter-decomposition mechanisms in mushroom-forming fungi.</title>
        <authorList>
            <person name="Floudas D."/>
            <person name="Bentzer J."/>
            <person name="Ahren D."/>
            <person name="Johansson T."/>
            <person name="Persson P."/>
            <person name="Tunlid A."/>
        </authorList>
    </citation>
    <scope>NUCLEOTIDE SEQUENCE [LARGE SCALE GENOMIC DNA]</scope>
    <source>
        <strain evidence="5 6">CBS 406.79</strain>
    </source>
</reference>